<reference evidence="3 4" key="1">
    <citation type="journal article" date="2017" name="Int. J. Syst. Evol. Microbiol.">
        <title>Ramlibacter alkalitolerans sp. nov., alkali-tolerant bacterium isolated from soil of ginseng.</title>
        <authorList>
            <person name="Lee D.H."/>
            <person name="Cha C.J."/>
        </authorList>
    </citation>
    <scope>NUCLEOTIDE SEQUENCE [LARGE SCALE GENOMIC DNA]</scope>
    <source>
        <strain evidence="3 4">KACC 19305</strain>
    </source>
</reference>
<name>A0ABS1JIE1_9BURK</name>
<comment type="caution">
    <text evidence="3">The sequence shown here is derived from an EMBL/GenBank/DDBJ whole genome shotgun (WGS) entry which is preliminary data.</text>
</comment>
<keyword evidence="4" id="KW-1185">Reference proteome</keyword>
<dbReference type="InterPro" id="IPR012341">
    <property type="entry name" value="6hp_glycosidase-like_sf"/>
</dbReference>
<evidence type="ECO:0000313" key="4">
    <source>
        <dbReference type="Proteomes" id="UP000622707"/>
    </source>
</evidence>
<dbReference type="PANTHER" id="PTHR31616">
    <property type="entry name" value="TREHALASE"/>
    <property type="match status" value="1"/>
</dbReference>
<sequence length="613" mass="65931">MHNGAPSSTAAGEQPAIGAYAAIGDCRTLALVSHAGSIDWWCWPAFDAPSVFAALLDARVGGRFALGLPGAAAGHPSYERGTNVLHTRLADAAGAIELIDCMAMHAQEGGGTLAEGPQEIVRIARCVEGTAELQLVFEPRPGYATQVPAFRPAGPGRWIFEAAGAALELWTTATALRESAPGRLEATLPLRAGESHAFVLRAPAGDGSDLATAAEHAEQAVENARRWWLAWSGRCAAAGPHAQAVERSGLALKLLTHAPTGAVVAAPTTSLPESDTGERNWDYRFCWLRDASLVLQAFVELGHLAEGDAFLRWLLHATRSTQPRLQIVYDVRGAPLLPEQELPQLAGYRGIGPVRIGNAASAQAQNDVYGEVLLSARRFVAHGGHLDAHEKRLLANFAQMACRVWREPDHGLWEIRLPPRHNTHSKLMCWAAVDTALWLQAQVGLPVDAQHLAREREAIRAEIEAHAFDARLGSYVGYYGGTAADASLLLIPRVGYLPPNDARMQGTLRHILRTLQVDGLLYRYPPGGAYDGVAGPEHLFAICGFWCVECLARQGRLDEAQRMFERLLALRNPVGLYAEEFRVGDGTPMGNFPQAFSHVGLITAALALAKAGA</sequence>
<dbReference type="EMBL" id="JAEQND010000001">
    <property type="protein sequence ID" value="MBL0423967.1"/>
    <property type="molecule type" value="Genomic_DNA"/>
</dbReference>
<feature type="domain" description="Trehalase-like N-terminal" evidence="2">
    <location>
        <begin position="15"/>
        <end position="145"/>
    </location>
</feature>
<dbReference type="InterPro" id="IPR008928">
    <property type="entry name" value="6-hairpin_glycosidase_sf"/>
</dbReference>
<accession>A0ABS1JIE1</accession>
<proteinExistence type="predicted"/>
<dbReference type="SUPFAM" id="SSF48208">
    <property type="entry name" value="Six-hairpin glycosidases"/>
    <property type="match status" value="1"/>
</dbReference>
<organism evidence="3 4">
    <name type="scientific">Ramlibacter alkalitolerans</name>
    <dbReference type="NCBI Taxonomy" id="2039631"/>
    <lineage>
        <taxon>Bacteria</taxon>
        <taxon>Pseudomonadati</taxon>
        <taxon>Pseudomonadota</taxon>
        <taxon>Betaproteobacteria</taxon>
        <taxon>Burkholderiales</taxon>
        <taxon>Comamonadaceae</taxon>
        <taxon>Ramlibacter</taxon>
    </lineage>
</organism>
<dbReference type="InterPro" id="IPR011613">
    <property type="entry name" value="GH15-like"/>
</dbReference>
<gene>
    <name evidence="3" type="ORF">JI746_02515</name>
</gene>
<protein>
    <submittedName>
        <fullName evidence="3">Glycoside hydrolase family 15 protein</fullName>
    </submittedName>
</protein>
<dbReference type="RefSeq" id="WP_201687189.1">
    <property type="nucleotide sequence ID" value="NZ_JAEQND010000001.1"/>
</dbReference>
<dbReference type="InterPro" id="IPR045582">
    <property type="entry name" value="Trehalase-like_N"/>
</dbReference>
<dbReference type="Pfam" id="PF00723">
    <property type="entry name" value="Glyco_hydro_15"/>
    <property type="match status" value="1"/>
</dbReference>
<dbReference type="PANTHER" id="PTHR31616:SF0">
    <property type="entry name" value="GLUCAN 1,4-ALPHA-GLUCOSIDASE"/>
    <property type="match status" value="1"/>
</dbReference>
<dbReference type="Proteomes" id="UP000622707">
    <property type="component" value="Unassembled WGS sequence"/>
</dbReference>
<evidence type="ECO:0000259" key="2">
    <source>
        <dbReference type="Pfam" id="PF19291"/>
    </source>
</evidence>
<evidence type="ECO:0000259" key="1">
    <source>
        <dbReference type="Pfam" id="PF00723"/>
    </source>
</evidence>
<dbReference type="GO" id="GO:0016787">
    <property type="term" value="F:hydrolase activity"/>
    <property type="evidence" value="ECO:0007669"/>
    <property type="project" value="UniProtKB-KW"/>
</dbReference>
<evidence type="ECO:0000313" key="3">
    <source>
        <dbReference type="EMBL" id="MBL0423967.1"/>
    </source>
</evidence>
<keyword evidence="3" id="KW-0378">Hydrolase</keyword>
<dbReference type="Pfam" id="PF19291">
    <property type="entry name" value="TREH_N"/>
    <property type="match status" value="1"/>
</dbReference>
<feature type="domain" description="GH15-like" evidence="1">
    <location>
        <begin position="240"/>
        <end position="605"/>
    </location>
</feature>
<dbReference type="Gene3D" id="1.50.10.10">
    <property type="match status" value="1"/>
</dbReference>